<dbReference type="InterPro" id="IPR011899">
    <property type="entry name" value="Glutaredoxin_euk/vir"/>
</dbReference>
<evidence type="ECO:0000256" key="6">
    <source>
        <dbReference type="ARBA" id="ARBA00035808"/>
    </source>
</evidence>
<dbReference type="FunFam" id="3.40.30.10:FF:000026">
    <property type="entry name" value="Glutaredoxin 2"/>
    <property type="match status" value="1"/>
</dbReference>
<evidence type="ECO:0000313" key="9">
    <source>
        <dbReference type="EMBL" id="EDK43309.1"/>
    </source>
</evidence>
<keyword evidence="3" id="KW-0249">Electron transport</keyword>
<dbReference type="GO" id="GO:0004602">
    <property type="term" value="F:glutathione peroxidase activity"/>
    <property type="evidence" value="ECO:0007669"/>
    <property type="project" value="UniProtKB-EC"/>
</dbReference>
<dbReference type="KEGG" id="lel:PVL30_001458"/>
<dbReference type="OrthoDB" id="418495at2759"/>
<dbReference type="GO" id="GO:0005634">
    <property type="term" value="C:nucleus"/>
    <property type="evidence" value="ECO:0007669"/>
    <property type="project" value="TreeGrafter"/>
</dbReference>
<dbReference type="GO" id="GO:0005737">
    <property type="term" value="C:cytoplasm"/>
    <property type="evidence" value="ECO:0007669"/>
    <property type="project" value="TreeGrafter"/>
</dbReference>
<dbReference type="eggNOG" id="KOG1752">
    <property type="taxonomic scope" value="Eukaryota"/>
</dbReference>
<dbReference type="SUPFAM" id="SSF52833">
    <property type="entry name" value="Thioredoxin-like"/>
    <property type="match status" value="1"/>
</dbReference>
<dbReference type="Proteomes" id="UP000001996">
    <property type="component" value="Unassembled WGS sequence"/>
</dbReference>
<dbReference type="AlphaFoldDB" id="A5DVV1"/>
<keyword evidence="4" id="KW-1015">Disulfide bond</keyword>
<dbReference type="Gene3D" id="3.40.30.10">
    <property type="entry name" value="Glutaredoxin"/>
    <property type="match status" value="1"/>
</dbReference>
<dbReference type="PANTHER" id="PTHR45694:SF18">
    <property type="entry name" value="GLUTAREDOXIN-1-RELATED"/>
    <property type="match status" value="1"/>
</dbReference>
<dbReference type="GO" id="GO:0004364">
    <property type="term" value="F:glutathione transferase activity"/>
    <property type="evidence" value="ECO:0007669"/>
    <property type="project" value="UniProtKB-EC"/>
</dbReference>
<gene>
    <name evidence="9" type="ORF">LELG_01487</name>
</gene>
<evidence type="ECO:0000259" key="8">
    <source>
        <dbReference type="Pfam" id="PF00462"/>
    </source>
</evidence>
<dbReference type="Pfam" id="PF00462">
    <property type="entry name" value="Glutaredoxin"/>
    <property type="match status" value="1"/>
</dbReference>
<dbReference type="STRING" id="379508.A5DVV1"/>
<dbReference type="OMA" id="YCHKARA"/>
<keyword evidence="10" id="KW-1185">Reference proteome</keyword>
<dbReference type="SMR" id="A5DVV1"/>
<dbReference type="VEuPathDB" id="FungiDB:LELG_01487"/>
<dbReference type="InParanoid" id="A5DVV1"/>
<protein>
    <recommendedName>
        <fullName evidence="8">Glutaredoxin domain-containing protein</fullName>
    </recommendedName>
</protein>
<evidence type="ECO:0000256" key="7">
    <source>
        <dbReference type="ARBA" id="ARBA00047960"/>
    </source>
</evidence>
<dbReference type="FunCoup" id="A5DVV1">
    <property type="interactions" value="680"/>
</dbReference>
<comment type="catalytic activity">
    <reaction evidence="7">
        <text>RX + glutathione = an S-substituted glutathione + a halide anion + H(+)</text>
        <dbReference type="Rhea" id="RHEA:16437"/>
        <dbReference type="ChEBI" id="CHEBI:15378"/>
        <dbReference type="ChEBI" id="CHEBI:16042"/>
        <dbReference type="ChEBI" id="CHEBI:17792"/>
        <dbReference type="ChEBI" id="CHEBI:57925"/>
        <dbReference type="ChEBI" id="CHEBI:90779"/>
        <dbReference type="EC" id="2.5.1.18"/>
    </reaction>
</comment>
<dbReference type="InterPro" id="IPR011767">
    <property type="entry name" value="GLR_AS"/>
</dbReference>
<comment type="catalytic activity">
    <reaction evidence="6">
        <text>1-chloro-2,4-dinitrobenzene + glutathione = 2,4-dinitrophenyl-S-glutathione + chloride + H(+)</text>
        <dbReference type="Rhea" id="RHEA:51220"/>
        <dbReference type="ChEBI" id="CHEBI:15378"/>
        <dbReference type="ChEBI" id="CHEBI:17996"/>
        <dbReference type="ChEBI" id="CHEBI:34718"/>
        <dbReference type="ChEBI" id="CHEBI:57925"/>
        <dbReference type="ChEBI" id="CHEBI:133977"/>
        <dbReference type="EC" id="2.5.1.18"/>
    </reaction>
</comment>
<evidence type="ECO:0000313" key="10">
    <source>
        <dbReference type="Proteomes" id="UP000001996"/>
    </source>
</evidence>
<evidence type="ECO:0000256" key="3">
    <source>
        <dbReference type="ARBA" id="ARBA00022982"/>
    </source>
</evidence>
<organism evidence="9 10">
    <name type="scientific">Lodderomyces elongisporus (strain ATCC 11503 / CBS 2605 / JCM 1781 / NBRC 1676 / NRRL YB-4239)</name>
    <name type="common">Yeast</name>
    <name type="synonym">Saccharomyces elongisporus</name>
    <dbReference type="NCBI Taxonomy" id="379508"/>
    <lineage>
        <taxon>Eukaryota</taxon>
        <taxon>Fungi</taxon>
        <taxon>Dikarya</taxon>
        <taxon>Ascomycota</taxon>
        <taxon>Saccharomycotina</taxon>
        <taxon>Pichiomycetes</taxon>
        <taxon>Debaryomycetaceae</taxon>
        <taxon>Candida/Lodderomyces clade</taxon>
        <taxon>Lodderomyces</taxon>
    </lineage>
</organism>
<sequence>MSDAQAKQKVQKWIKEKPIFIAAKSWCPHCAQAEKTIDHITKDAFVVDMDLEDDGDAIQEAVTELTGQKTIPNIFIGGEHIGGNDDLQKLKREGKLQEKIDAALK</sequence>
<keyword evidence="2" id="KW-0813">Transport</keyword>
<comment type="catalytic activity">
    <reaction evidence="1">
        <text>2 glutathione + H2O2 = glutathione disulfide + 2 H2O</text>
        <dbReference type="Rhea" id="RHEA:16833"/>
        <dbReference type="ChEBI" id="CHEBI:15377"/>
        <dbReference type="ChEBI" id="CHEBI:16240"/>
        <dbReference type="ChEBI" id="CHEBI:57925"/>
        <dbReference type="ChEBI" id="CHEBI:58297"/>
        <dbReference type="EC" id="1.11.1.9"/>
    </reaction>
</comment>
<dbReference type="NCBIfam" id="TIGR02180">
    <property type="entry name" value="GRX_euk"/>
    <property type="match status" value="1"/>
</dbReference>
<dbReference type="PROSITE" id="PS00195">
    <property type="entry name" value="GLUTAREDOXIN_1"/>
    <property type="match status" value="1"/>
</dbReference>
<evidence type="ECO:0000256" key="5">
    <source>
        <dbReference type="ARBA" id="ARBA00023284"/>
    </source>
</evidence>
<dbReference type="PROSITE" id="PS51354">
    <property type="entry name" value="GLUTAREDOXIN_2"/>
    <property type="match status" value="1"/>
</dbReference>
<proteinExistence type="predicted"/>
<evidence type="ECO:0000256" key="4">
    <source>
        <dbReference type="ARBA" id="ARBA00023157"/>
    </source>
</evidence>
<evidence type="ECO:0000256" key="1">
    <source>
        <dbReference type="ARBA" id="ARBA00000217"/>
    </source>
</evidence>
<dbReference type="HOGENOM" id="CLU_026126_7_2_1"/>
<name>A5DVV1_LODEL</name>
<dbReference type="CDD" id="cd03419">
    <property type="entry name" value="GRX_GRXh_1_2_like"/>
    <property type="match status" value="1"/>
</dbReference>
<dbReference type="InterPro" id="IPR014025">
    <property type="entry name" value="Glutaredoxin_subgr"/>
</dbReference>
<accession>A5DVV1</accession>
<dbReference type="GeneID" id="5233969"/>
<dbReference type="EMBL" id="CH981525">
    <property type="protein sequence ID" value="EDK43309.1"/>
    <property type="molecule type" value="Genomic_DNA"/>
</dbReference>
<dbReference type="PRINTS" id="PR00160">
    <property type="entry name" value="GLUTAREDOXIN"/>
</dbReference>
<evidence type="ECO:0000256" key="2">
    <source>
        <dbReference type="ARBA" id="ARBA00022448"/>
    </source>
</evidence>
<dbReference type="PANTHER" id="PTHR45694">
    <property type="entry name" value="GLUTAREDOXIN 2"/>
    <property type="match status" value="1"/>
</dbReference>
<dbReference type="GO" id="GO:0015038">
    <property type="term" value="F:glutathione disulfide oxidoreductase activity"/>
    <property type="evidence" value="ECO:0007669"/>
    <property type="project" value="TreeGrafter"/>
</dbReference>
<feature type="domain" description="Glutaredoxin" evidence="8">
    <location>
        <begin position="19"/>
        <end position="81"/>
    </location>
</feature>
<reference evidence="9 10" key="1">
    <citation type="journal article" date="2009" name="Nature">
        <title>Evolution of pathogenicity and sexual reproduction in eight Candida genomes.</title>
        <authorList>
            <person name="Butler G."/>
            <person name="Rasmussen M.D."/>
            <person name="Lin M.F."/>
            <person name="Santos M.A."/>
            <person name="Sakthikumar S."/>
            <person name="Munro C.A."/>
            <person name="Rheinbay E."/>
            <person name="Grabherr M."/>
            <person name="Forche A."/>
            <person name="Reedy J.L."/>
            <person name="Agrafioti I."/>
            <person name="Arnaud M.B."/>
            <person name="Bates S."/>
            <person name="Brown A.J."/>
            <person name="Brunke S."/>
            <person name="Costanzo M.C."/>
            <person name="Fitzpatrick D.A."/>
            <person name="de Groot P.W."/>
            <person name="Harris D."/>
            <person name="Hoyer L.L."/>
            <person name="Hube B."/>
            <person name="Klis F.M."/>
            <person name="Kodira C."/>
            <person name="Lennard N."/>
            <person name="Logue M.E."/>
            <person name="Martin R."/>
            <person name="Neiman A.M."/>
            <person name="Nikolaou E."/>
            <person name="Quail M.A."/>
            <person name="Quinn J."/>
            <person name="Santos M.C."/>
            <person name="Schmitzberger F.F."/>
            <person name="Sherlock G."/>
            <person name="Shah P."/>
            <person name="Silverstein K.A."/>
            <person name="Skrzypek M.S."/>
            <person name="Soll D."/>
            <person name="Staggs R."/>
            <person name="Stansfield I."/>
            <person name="Stumpf M.P."/>
            <person name="Sudbery P.E."/>
            <person name="Srikantha T."/>
            <person name="Zeng Q."/>
            <person name="Berman J."/>
            <person name="Berriman M."/>
            <person name="Heitman J."/>
            <person name="Gow N.A."/>
            <person name="Lorenz M.C."/>
            <person name="Birren B.W."/>
            <person name="Kellis M."/>
            <person name="Cuomo C.A."/>
        </authorList>
    </citation>
    <scope>NUCLEOTIDE SEQUENCE [LARGE SCALE GENOMIC DNA]</scope>
    <source>
        <strain evidence="10">ATCC 11503 / BCRC 21390 / CBS 2605 / JCM 1781 / NBRC 1676 / NRRL YB-4239</strain>
    </source>
</reference>
<dbReference type="InterPro" id="IPR002109">
    <property type="entry name" value="Glutaredoxin"/>
</dbReference>
<dbReference type="InterPro" id="IPR036249">
    <property type="entry name" value="Thioredoxin-like_sf"/>
</dbReference>
<dbReference type="GO" id="GO:0034599">
    <property type="term" value="P:cellular response to oxidative stress"/>
    <property type="evidence" value="ECO:0007669"/>
    <property type="project" value="TreeGrafter"/>
</dbReference>
<keyword evidence="5" id="KW-0676">Redox-active center</keyword>